<evidence type="ECO:0000256" key="6">
    <source>
        <dbReference type="ARBA" id="ARBA00022553"/>
    </source>
</evidence>
<sequence length="475" mass="52301">MKLSNSFSNLLSGSIARRVFLILLAGILVAAGTTKWLADNEVRGTMRELYDFRIAERVEQLVLSLDNRSPEMRQVVLQTSENFGVEASLVSNTENATDENNSLSALLKNRLGATRQIVVSQQTGCSFNVSKRIGPDPTPLNERIRRHFNQCQVVYVGLQDGALLKLKLRMMREPSELRGHGPGVPGLPFISPYLALFLVLIGMLAYLVAKITTRPIKHLADAAGELGRDIDRAPLQETGPTEIRLAATAFNSMQTRIKRQIEHRTHMLAAITHDLQTPLTRLRLRLEKVSDLELRTKLLEDLAATQSLVREGLELARSMDSAEKMRLLDIDSLLDSVCADAADAGQDVTLSGTTQASIMAQPSALSRCLINLVDNAVKYGHFARLSIARESSGEGGQKRDFIVIRVRDGGNGIPEDELNTVFEPFHRLEISRSRDTGGTGLGLTIARNVAENHRGTLTLRNHPEGGLEAILRLPV</sequence>
<dbReference type="InterPro" id="IPR004358">
    <property type="entry name" value="Sig_transdc_His_kin-like_C"/>
</dbReference>
<evidence type="ECO:0000256" key="10">
    <source>
        <dbReference type="ARBA" id="ARBA00022777"/>
    </source>
</evidence>
<keyword evidence="7" id="KW-0808">Transferase</keyword>
<dbReference type="Gene3D" id="1.10.287.130">
    <property type="match status" value="1"/>
</dbReference>
<protein>
    <recommendedName>
        <fullName evidence="3">histidine kinase</fullName>
        <ecNumber evidence="3">2.7.13.3</ecNumber>
    </recommendedName>
</protein>
<evidence type="ECO:0000256" key="1">
    <source>
        <dbReference type="ARBA" id="ARBA00000085"/>
    </source>
</evidence>
<evidence type="ECO:0000259" key="17">
    <source>
        <dbReference type="PROSITE" id="PS50885"/>
    </source>
</evidence>
<evidence type="ECO:0000256" key="14">
    <source>
        <dbReference type="ARBA" id="ARBA00023136"/>
    </source>
</evidence>
<comment type="catalytic activity">
    <reaction evidence="1">
        <text>ATP + protein L-histidine = ADP + protein N-phospho-L-histidine.</text>
        <dbReference type="EC" id="2.7.13.3"/>
    </reaction>
</comment>
<dbReference type="Pfam" id="PF00672">
    <property type="entry name" value="HAMP"/>
    <property type="match status" value="1"/>
</dbReference>
<dbReference type="PRINTS" id="PR00344">
    <property type="entry name" value="BCTRLSENSOR"/>
</dbReference>
<dbReference type="GO" id="GO:0005524">
    <property type="term" value="F:ATP binding"/>
    <property type="evidence" value="ECO:0007669"/>
    <property type="project" value="UniProtKB-KW"/>
</dbReference>
<dbReference type="SMART" id="SM00387">
    <property type="entry name" value="HATPase_c"/>
    <property type="match status" value="1"/>
</dbReference>
<name>A0A843YMS1_9BURK</name>
<dbReference type="PANTHER" id="PTHR44936:SF5">
    <property type="entry name" value="SENSOR HISTIDINE KINASE ENVZ"/>
    <property type="match status" value="1"/>
</dbReference>
<evidence type="ECO:0000259" key="16">
    <source>
        <dbReference type="PROSITE" id="PS50109"/>
    </source>
</evidence>
<evidence type="ECO:0000256" key="2">
    <source>
        <dbReference type="ARBA" id="ARBA00004429"/>
    </source>
</evidence>
<evidence type="ECO:0000313" key="19">
    <source>
        <dbReference type="Proteomes" id="UP000451565"/>
    </source>
</evidence>
<keyword evidence="19" id="KW-1185">Reference proteome</keyword>
<dbReference type="InterPro" id="IPR003661">
    <property type="entry name" value="HisK_dim/P_dom"/>
</dbReference>
<dbReference type="InterPro" id="IPR005467">
    <property type="entry name" value="His_kinase_dom"/>
</dbReference>
<keyword evidence="9" id="KW-0547">Nucleotide-binding</keyword>
<dbReference type="Pfam" id="PF02518">
    <property type="entry name" value="HATPase_c"/>
    <property type="match status" value="1"/>
</dbReference>
<evidence type="ECO:0000256" key="7">
    <source>
        <dbReference type="ARBA" id="ARBA00022679"/>
    </source>
</evidence>
<dbReference type="InterPro" id="IPR050980">
    <property type="entry name" value="2C_sensor_his_kinase"/>
</dbReference>
<dbReference type="PANTHER" id="PTHR44936">
    <property type="entry name" value="SENSOR PROTEIN CREC"/>
    <property type="match status" value="1"/>
</dbReference>
<keyword evidence="4" id="KW-1003">Cell membrane</keyword>
<accession>A0A843YMS1</accession>
<reference evidence="18 19" key="1">
    <citation type="submission" date="2019-10" db="EMBL/GenBank/DDBJ databases">
        <title>Glaciimonas soli sp. nov., a psychrophilic bacterium isolated from the forest soil of a high elevation mountain in Taiwan.</title>
        <authorList>
            <person name="Wang L.-T."/>
            <person name="Shieh W.Y."/>
        </authorList>
    </citation>
    <scope>NUCLEOTIDE SEQUENCE [LARGE SCALE GENOMIC DNA]</scope>
    <source>
        <strain evidence="18 19">GS1</strain>
    </source>
</reference>
<keyword evidence="12 15" id="KW-1133">Transmembrane helix</keyword>
<evidence type="ECO:0000256" key="11">
    <source>
        <dbReference type="ARBA" id="ARBA00022840"/>
    </source>
</evidence>
<dbReference type="OrthoDB" id="9804645at2"/>
<evidence type="ECO:0000256" key="9">
    <source>
        <dbReference type="ARBA" id="ARBA00022741"/>
    </source>
</evidence>
<dbReference type="SUPFAM" id="SSF47384">
    <property type="entry name" value="Homodimeric domain of signal transducing histidine kinase"/>
    <property type="match status" value="1"/>
</dbReference>
<keyword evidence="8 15" id="KW-0812">Transmembrane</keyword>
<evidence type="ECO:0000256" key="15">
    <source>
        <dbReference type="SAM" id="Phobius"/>
    </source>
</evidence>
<dbReference type="SMART" id="SM00304">
    <property type="entry name" value="HAMP"/>
    <property type="match status" value="1"/>
</dbReference>
<keyword evidence="14 15" id="KW-0472">Membrane</keyword>
<evidence type="ECO:0000313" key="18">
    <source>
        <dbReference type="EMBL" id="MQR01169.1"/>
    </source>
</evidence>
<feature type="transmembrane region" description="Helical" evidence="15">
    <location>
        <begin position="190"/>
        <end position="209"/>
    </location>
</feature>
<feature type="domain" description="HAMP" evidence="17">
    <location>
        <begin position="210"/>
        <end position="262"/>
    </location>
</feature>
<evidence type="ECO:0000256" key="4">
    <source>
        <dbReference type="ARBA" id="ARBA00022475"/>
    </source>
</evidence>
<dbReference type="InterPro" id="IPR003594">
    <property type="entry name" value="HATPase_dom"/>
</dbReference>
<dbReference type="EC" id="2.7.13.3" evidence="3"/>
<comment type="subcellular location">
    <subcellularLocation>
        <location evidence="2">Cell inner membrane</location>
        <topology evidence="2">Multi-pass membrane protein</topology>
    </subcellularLocation>
</comment>
<dbReference type="InterPro" id="IPR036097">
    <property type="entry name" value="HisK_dim/P_sf"/>
</dbReference>
<keyword evidence="11" id="KW-0067">ATP-binding</keyword>
<evidence type="ECO:0000256" key="3">
    <source>
        <dbReference type="ARBA" id="ARBA00012438"/>
    </source>
</evidence>
<keyword evidence="5" id="KW-0997">Cell inner membrane</keyword>
<dbReference type="GO" id="GO:0000155">
    <property type="term" value="F:phosphorelay sensor kinase activity"/>
    <property type="evidence" value="ECO:0007669"/>
    <property type="project" value="InterPro"/>
</dbReference>
<dbReference type="Proteomes" id="UP000451565">
    <property type="component" value="Unassembled WGS sequence"/>
</dbReference>
<evidence type="ECO:0000256" key="13">
    <source>
        <dbReference type="ARBA" id="ARBA00023012"/>
    </source>
</evidence>
<evidence type="ECO:0000256" key="5">
    <source>
        <dbReference type="ARBA" id="ARBA00022519"/>
    </source>
</evidence>
<proteinExistence type="predicted"/>
<dbReference type="InterPro" id="IPR003660">
    <property type="entry name" value="HAMP_dom"/>
</dbReference>
<dbReference type="AlphaFoldDB" id="A0A843YMS1"/>
<comment type="caution">
    <text evidence="18">The sequence shown here is derived from an EMBL/GenBank/DDBJ whole genome shotgun (WGS) entry which is preliminary data.</text>
</comment>
<dbReference type="CDD" id="cd06225">
    <property type="entry name" value="HAMP"/>
    <property type="match status" value="1"/>
</dbReference>
<keyword evidence="6" id="KW-0597">Phosphoprotein</keyword>
<dbReference type="RefSeq" id="WP_153234805.1">
    <property type="nucleotide sequence ID" value="NZ_WINI01000005.1"/>
</dbReference>
<gene>
    <name evidence="18" type="ORF">GEV47_10820</name>
</gene>
<dbReference type="InterPro" id="IPR036890">
    <property type="entry name" value="HATPase_C_sf"/>
</dbReference>
<keyword evidence="10" id="KW-0418">Kinase</keyword>
<dbReference type="PROSITE" id="PS50109">
    <property type="entry name" value="HIS_KIN"/>
    <property type="match status" value="1"/>
</dbReference>
<dbReference type="EMBL" id="WINI01000005">
    <property type="protein sequence ID" value="MQR01169.1"/>
    <property type="molecule type" value="Genomic_DNA"/>
</dbReference>
<evidence type="ECO:0000256" key="8">
    <source>
        <dbReference type="ARBA" id="ARBA00022692"/>
    </source>
</evidence>
<dbReference type="CDD" id="cd00082">
    <property type="entry name" value="HisKA"/>
    <property type="match status" value="1"/>
</dbReference>
<dbReference type="GO" id="GO:0005886">
    <property type="term" value="C:plasma membrane"/>
    <property type="evidence" value="ECO:0007669"/>
    <property type="project" value="UniProtKB-SubCell"/>
</dbReference>
<organism evidence="18 19">
    <name type="scientific">Glaciimonas soli</name>
    <dbReference type="NCBI Taxonomy" id="2590999"/>
    <lineage>
        <taxon>Bacteria</taxon>
        <taxon>Pseudomonadati</taxon>
        <taxon>Pseudomonadota</taxon>
        <taxon>Betaproteobacteria</taxon>
        <taxon>Burkholderiales</taxon>
        <taxon>Oxalobacteraceae</taxon>
        <taxon>Glaciimonas</taxon>
    </lineage>
</organism>
<dbReference type="PROSITE" id="PS50885">
    <property type="entry name" value="HAMP"/>
    <property type="match status" value="1"/>
</dbReference>
<feature type="transmembrane region" description="Helical" evidence="15">
    <location>
        <begin position="20"/>
        <end position="38"/>
    </location>
</feature>
<dbReference type="Gene3D" id="3.30.565.10">
    <property type="entry name" value="Histidine kinase-like ATPase, C-terminal domain"/>
    <property type="match status" value="1"/>
</dbReference>
<feature type="domain" description="Histidine kinase" evidence="16">
    <location>
        <begin position="270"/>
        <end position="475"/>
    </location>
</feature>
<keyword evidence="13" id="KW-0902">Two-component regulatory system</keyword>
<dbReference type="SUPFAM" id="SSF55874">
    <property type="entry name" value="ATPase domain of HSP90 chaperone/DNA topoisomerase II/histidine kinase"/>
    <property type="match status" value="1"/>
</dbReference>
<evidence type="ECO:0000256" key="12">
    <source>
        <dbReference type="ARBA" id="ARBA00022989"/>
    </source>
</evidence>